<dbReference type="AlphaFoldDB" id="A0A8R7Q1Q2"/>
<protein>
    <submittedName>
        <fullName evidence="1">Uncharacterized protein</fullName>
    </submittedName>
</protein>
<dbReference type="Gramene" id="TuG1812G0400001459.01.T01">
    <property type="protein sequence ID" value="TuG1812G0400001459.01.T01"/>
    <property type="gene ID" value="TuG1812G0400001459.01"/>
</dbReference>
<dbReference type="EnsemblPlants" id="TuG1812G0400001459.01.T01">
    <property type="protein sequence ID" value="TuG1812G0400001459.01.T01"/>
    <property type="gene ID" value="TuG1812G0400001459.01"/>
</dbReference>
<dbReference type="Proteomes" id="UP000015106">
    <property type="component" value="Chromosome 4"/>
</dbReference>
<organism evidence="1 2">
    <name type="scientific">Triticum urartu</name>
    <name type="common">Red wild einkorn</name>
    <name type="synonym">Crithodium urartu</name>
    <dbReference type="NCBI Taxonomy" id="4572"/>
    <lineage>
        <taxon>Eukaryota</taxon>
        <taxon>Viridiplantae</taxon>
        <taxon>Streptophyta</taxon>
        <taxon>Embryophyta</taxon>
        <taxon>Tracheophyta</taxon>
        <taxon>Spermatophyta</taxon>
        <taxon>Magnoliopsida</taxon>
        <taxon>Liliopsida</taxon>
        <taxon>Poales</taxon>
        <taxon>Poaceae</taxon>
        <taxon>BOP clade</taxon>
        <taxon>Pooideae</taxon>
        <taxon>Triticodae</taxon>
        <taxon>Triticeae</taxon>
        <taxon>Triticinae</taxon>
        <taxon>Triticum</taxon>
    </lineage>
</organism>
<keyword evidence="2" id="KW-1185">Reference proteome</keyword>
<reference evidence="2" key="1">
    <citation type="journal article" date="2013" name="Nature">
        <title>Draft genome of the wheat A-genome progenitor Triticum urartu.</title>
        <authorList>
            <person name="Ling H.Q."/>
            <person name="Zhao S."/>
            <person name="Liu D."/>
            <person name="Wang J."/>
            <person name="Sun H."/>
            <person name="Zhang C."/>
            <person name="Fan H."/>
            <person name="Li D."/>
            <person name="Dong L."/>
            <person name="Tao Y."/>
            <person name="Gao C."/>
            <person name="Wu H."/>
            <person name="Li Y."/>
            <person name="Cui Y."/>
            <person name="Guo X."/>
            <person name="Zheng S."/>
            <person name="Wang B."/>
            <person name="Yu K."/>
            <person name="Liang Q."/>
            <person name="Yang W."/>
            <person name="Lou X."/>
            <person name="Chen J."/>
            <person name="Feng M."/>
            <person name="Jian J."/>
            <person name="Zhang X."/>
            <person name="Luo G."/>
            <person name="Jiang Y."/>
            <person name="Liu J."/>
            <person name="Wang Z."/>
            <person name="Sha Y."/>
            <person name="Zhang B."/>
            <person name="Wu H."/>
            <person name="Tang D."/>
            <person name="Shen Q."/>
            <person name="Xue P."/>
            <person name="Zou S."/>
            <person name="Wang X."/>
            <person name="Liu X."/>
            <person name="Wang F."/>
            <person name="Yang Y."/>
            <person name="An X."/>
            <person name="Dong Z."/>
            <person name="Zhang K."/>
            <person name="Zhang X."/>
            <person name="Luo M.C."/>
            <person name="Dvorak J."/>
            <person name="Tong Y."/>
            <person name="Wang J."/>
            <person name="Yang H."/>
            <person name="Li Z."/>
            <person name="Wang D."/>
            <person name="Zhang A."/>
            <person name="Wang J."/>
        </authorList>
    </citation>
    <scope>NUCLEOTIDE SEQUENCE</scope>
    <source>
        <strain evidence="2">cv. G1812</strain>
    </source>
</reference>
<evidence type="ECO:0000313" key="2">
    <source>
        <dbReference type="Proteomes" id="UP000015106"/>
    </source>
</evidence>
<name>A0A8R7Q1Q2_TRIUA</name>
<reference evidence="1" key="3">
    <citation type="submission" date="2022-06" db="UniProtKB">
        <authorList>
            <consortium name="EnsemblPlants"/>
        </authorList>
    </citation>
    <scope>IDENTIFICATION</scope>
</reference>
<reference evidence="1" key="2">
    <citation type="submission" date="2018-03" db="EMBL/GenBank/DDBJ databases">
        <title>The Triticum urartu genome reveals the dynamic nature of wheat genome evolution.</title>
        <authorList>
            <person name="Ling H."/>
            <person name="Ma B."/>
            <person name="Shi X."/>
            <person name="Liu H."/>
            <person name="Dong L."/>
            <person name="Sun H."/>
            <person name="Cao Y."/>
            <person name="Gao Q."/>
            <person name="Zheng S."/>
            <person name="Li Y."/>
            <person name="Yu Y."/>
            <person name="Du H."/>
            <person name="Qi M."/>
            <person name="Li Y."/>
            <person name="Yu H."/>
            <person name="Cui Y."/>
            <person name="Wang N."/>
            <person name="Chen C."/>
            <person name="Wu H."/>
            <person name="Zhao Y."/>
            <person name="Zhang J."/>
            <person name="Li Y."/>
            <person name="Zhou W."/>
            <person name="Zhang B."/>
            <person name="Hu W."/>
            <person name="Eijk M."/>
            <person name="Tang J."/>
            <person name="Witsenboer H."/>
            <person name="Zhao S."/>
            <person name="Li Z."/>
            <person name="Zhang A."/>
            <person name="Wang D."/>
            <person name="Liang C."/>
        </authorList>
    </citation>
    <scope>NUCLEOTIDE SEQUENCE [LARGE SCALE GENOMIC DNA]</scope>
    <source>
        <strain evidence="1">cv. G1812</strain>
    </source>
</reference>
<accession>A0A8R7Q1Q2</accession>
<sequence length="112" mass="12944">MANNLNLALQAANPAFKDNILKWGCKVPAVPTNSYGPLSGYLVFNLMHSWHDGTLYFPVPKDDFELRKCFLVHILKYEENEVLNNIPVLERSIIDRIKRWTFQRGSSSNNDY</sequence>
<proteinExistence type="predicted"/>
<evidence type="ECO:0000313" key="1">
    <source>
        <dbReference type="EnsemblPlants" id="TuG1812G0400001459.01.T01"/>
    </source>
</evidence>